<organism evidence="2 3">
    <name type="scientific">Halopolyspora algeriensis</name>
    <dbReference type="NCBI Taxonomy" id="1500506"/>
    <lineage>
        <taxon>Bacteria</taxon>
        <taxon>Bacillati</taxon>
        <taxon>Actinomycetota</taxon>
        <taxon>Actinomycetes</taxon>
        <taxon>Actinomycetes incertae sedis</taxon>
        <taxon>Halopolyspora</taxon>
    </lineage>
</organism>
<feature type="compositionally biased region" description="Basic and acidic residues" evidence="1">
    <location>
        <begin position="62"/>
        <end position="71"/>
    </location>
</feature>
<accession>A0A368W254</accession>
<comment type="caution">
    <text evidence="2">The sequence shown here is derived from an EMBL/GenBank/DDBJ whole genome shotgun (WGS) entry which is preliminary data.</text>
</comment>
<dbReference type="Proteomes" id="UP000253495">
    <property type="component" value="Unassembled WGS sequence"/>
</dbReference>
<reference evidence="2 3" key="1">
    <citation type="submission" date="2018-07" db="EMBL/GenBank/DDBJ databases">
        <title>Genomic Encyclopedia of Type Strains, Phase III (KMG-III): the genomes of soil and plant-associated and newly described type strains.</title>
        <authorList>
            <person name="Whitman W."/>
        </authorList>
    </citation>
    <scope>NUCLEOTIDE SEQUENCE [LARGE SCALE GENOMIC DNA]</scope>
    <source>
        <strain evidence="2 3">CECT 8575</strain>
    </source>
</reference>
<dbReference type="AlphaFoldDB" id="A0A368W254"/>
<evidence type="ECO:0000313" key="2">
    <source>
        <dbReference type="EMBL" id="RCW46058.1"/>
    </source>
</evidence>
<gene>
    <name evidence="2" type="ORF">DFQ14_102360</name>
</gene>
<protein>
    <submittedName>
        <fullName evidence="2">Uncharacterized protein</fullName>
    </submittedName>
</protein>
<feature type="region of interest" description="Disordered" evidence="1">
    <location>
        <begin position="62"/>
        <end position="95"/>
    </location>
</feature>
<dbReference type="EMBL" id="QPJC01000002">
    <property type="protein sequence ID" value="RCW46058.1"/>
    <property type="molecule type" value="Genomic_DNA"/>
</dbReference>
<feature type="compositionally biased region" description="Basic residues" evidence="1">
    <location>
        <begin position="148"/>
        <end position="158"/>
    </location>
</feature>
<evidence type="ECO:0000313" key="3">
    <source>
        <dbReference type="Proteomes" id="UP000253495"/>
    </source>
</evidence>
<evidence type="ECO:0000256" key="1">
    <source>
        <dbReference type="SAM" id="MobiDB-lite"/>
    </source>
</evidence>
<sequence length="218" mass="24116">MDNVYYPSLGEGERRGTYGRGRHLAASLKAGHRAAPSGSRPALASARAPLWSRLGSIRDRRLPGLADDHKKPMPPSRRAAWSNGRRPTTAPPLRHCDEYGDSEVPLERPTLCPPPALAWPHAEKVPRRDAARQAHRHSARLVLSHASRAGRHSRRPRGDHRIGADGSRWSCVARSREAAEKPLSGSCSAAPKVPIRYIMSSNAVERPLLPHARIRPWR</sequence>
<proteinExistence type="predicted"/>
<keyword evidence="3" id="KW-1185">Reference proteome</keyword>
<feature type="region of interest" description="Disordered" evidence="1">
    <location>
        <begin position="146"/>
        <end position="165"/>
    </location>
</feature>
<name>A0A368W254_9ACTN</name>